<dbReference type="PANTHER" id="PTHR31339">
    <property type="entry name" value="PECTIN LYASE-RELATED"/>
    <property type="match status" value="1"/>
</dbReference>
<feature type="region of interest" description="Disordered" evidence="1">
    <location>
        <begin position="177"/>
        <end position="218"/>
    </location>
</feature>
<protein>
    <recommendedName>
        <fullName evidence="6">Exo-poly-alpha-D-galacturonosidase</fullName>
    </recommendedName>
</protein>
<organism evidence="4 5">
    <name type="scientific">Candidatus Sulfuritelmatomonas gaucii</name>
    <dbReference type="NCBI Taxonomy" id="2043161"/>
    <lineage>
        <taxon>Bacteria</taxon>
        <taxon>Pseudomonadati</taxon>
        <taxon>Acidobacteriota</taxon>
        <taxon>Terriglobia</taxon>
        <taxon>Terriglobales</taxon>
        <taxon>Acidobacteriaceae</taxon>
        <taxon>Candidatus Sulfuritelmatomonas</taxon>
    </lineage>
</organism>
<evidence type="ECO:0000259" key="2">
    <source>
        <dbReference type="Pfam" id="PF12708"/>
    </source>
</evidence>
<dbReference type="SUPFAM" id="SSF51126">
    <property type="entry name" value="Pectin lyase-like"/>
    <property type="match status" value="1"/>
</dbReference>
<dbReference type="Pfam" id="PF13229">
    <property type="entry name" value="Beta_helix"/>
    <property type="match status" value="1"/>
</dbReference>
<gene>
    <name evidence="4" type="ORF">SBA5_550025</name>
</gene>
<evidence type="ECO:0000313" key="4">
    <source>
        <dbReference type="EMBL" id="SPE26602.1"/>
    </source>
</evidence>
<dbReference type="Gene3D" id="2.160.20.10">
    <property type="entry name" value="Single-stranded right-handed beta-helix, Pectin lyase-like"/>
    <property type="match status" value="1"/>
</dbReference>
<dbReference type="InterPro" id="IPR012334">
    <property type="entry name" value="Pectin_lyas_fold"/>
</dbReference>
<evidence type="ECO:0008006" key="6">
    <source>
        <dbReference type="Google" id="ProtNLM"/>
    </source>
</evidence>
<proteinExistence type="predicted"/>
<evidence type="ECO:0000313" key="5">
    <source>
        <dbReference type="Proteomes" id="UP000239735"/>
    </source>
</evidence>
<dbReference type="Pfam" id="PF12708">
    <property type="entry name" value="Pect-lyase_RHGA_epim"/>
    <property type="match status" value="1"/>
</dbReference>
<name>A0A2N9LTN4_9BACT</name>
<accession>A0A2N9LTN4</accession>
<dbReference type="PANTHER" id="PTHR31339:SF9">
    <property type="entry name" value="PLASMIN AND FIBRONECTIN-BINDING PROTEIN A"/>
    <property type="match status" value="1"/>
</dbReference>
<reference evidence="5" key="1">
    <citation type="submission" date="2018-02" db="EMBL/GenBank/DDBJ databases">
        <authorList>
            <person name="Hausmann B."/>
        </authorList>
    </citation>
    <scope>NUCLEOTIDE SEQUENCE [LARGE SCALE GENOMIC DNA]</scope>
    <source>
        <strain evidence="5">Peat soil MAG SbA5</strain>
    </source>
</reference>
<feature type="compositionally biased region" description="Low complexity" evidence="1">
    <location>
        <begin position="196"/>
        <end position="218"/>
    </location>
</feature>
<dbReference type="Proteomes" id="UP000239735">
    <property type="component" value="Unassembled WGS sequence"/>
</dbReference>
<evidence type="ECO:0000259" key="3">
    <source>
        <dbReference type="Pfam" id="PF13229"/>
    </source>
</evidence>
<dbReference type="InterPro" id="IPR039448">
    <property type="entry name" value="Beta_helix"/>
</dbReference>
<dbReference type="InterPro" id="IPR024535">
    <property type="entry name" value="RHGA/B-epi-like_pectate_lyase"/>
</dbReference>
<feature type="domain" description="Rhamnogalacturonase A/B/Epimerase-like pectate lyase" evidence="2">
    <location>
        <begin position="45"/>
        <end position="98"/>
    </location>
</feature>
<dbReference type="InterPro" id="IPR011050">
    <property type="entry name" value="Pectin_lyase_fold/virulence"/>
</dbReference>
<dbReference type="EMBL" id="OKRB01000114">
    <property type="protein sequence ID" value="SPE26602.1"/>
    <property type="molecule type" value="Genomic_DNA"/>
</dbReference>
<dbReference type="InterPro" id="IPR051801">
    <property type="entry name" value="GH28_Enzymes"/>
</dbReference>
<dbReference type="InterPro" id="IPR006626">
    <property type="entry name" value="PbH1"/>
</dbReference>
<sequence length="587" mass="62731">MNYFDSMRRDFLRFGSLGIAGAAFPAIALGASKPRNAPTQPGVLDVRQFGATGDGKTLDTDAVNKAIEAAAAAGGGVVLFPTGTYLCFSIRLKSNVHLHLEQGSTILAAESPKPGETTGYNGGTYDAAEPNTPWEDYQDYGHNHWHNSLIWGEGIHDISITGPGLIYGKGLSFGAGPGRPPVAGQEGSGPGSARSGNGQPQQGAAAPPANRPAFNPARMARGDYPMYQAEQPGVGNKSIALKNCYNVVFRDFSILKGGHFGFLLTGVDNVTIDNIKIDTDRDGIDIDCCQNVRVSNCTVNSPWDDGICPKSSFALGYARPTRNVTIANNFVTGWYQLGSVLDGSWKKFPADRRAFGTGRIKCGTESNGGFINMTITGNVFEGCLGYALESVDGALLEDVTISNTTMRDLGCGPLFLRLGSRLRGPKDTTKVGTLRRVLISNLECYNAPMRQGSIMSGIPDYPIEDLKLDNVYIQTLGGGTADMAQVVPPEDETVYPEPGRFGPMPASGFFLRHIRNLEMSHVEVANAIADARPAFSLYGVERADFFAITAPRNAGGAFALHNVKDLRVGWSRAAADTTIETVDNKVL</sequence>
<dbReference type="PROSITE" id="PS51318">
    <property type="entry name" value="TAT"/>
    <property type="match status" value="1"/>
</dbReference>
<feature type="domain" description="Right handed beta helix" evidence="3">
    <location>
        <begin position="261"/>
        <end position="407"/>
    </location>
</feature>
<dbReference type="SMART" id="SM00710">
    <property type="entry name" value="PbH1"/>
    <property type="match status" value="4"/>
</dbReference>
<dbReference type="AlphaFoldDB" id="A0A2N9LTN4"/>
<evidence type="ECO:0000256" key="1">
    <source>
        <dbReference type="SAM" id="MobiDB-lite"/>
    </source>
</evidence>
<dbReference type="InterPro" id="IPR006311">
    <property type="entry name" value="TAT_signal"/>
</dbReference>